<proteinExistence type="inferred from homology"/>
<dbReference type="GO" id="GO:0005576">
    <property type="term" value="C:extracellular region"/>
    <property type="evidence" value="ECO:0007669"/>
    <property type="project" value="UniProtKB-SubCell"/>
</dbReference>
<feature type="domain" description="Subtilisin inhibitor" evidence="10">
    <location>
        <begin position="39"/>
        <end position="122"/>
    </location>
</feature>
<evidence type="ECO:0000256" key="9">
    <source>
        <dbReference type="SAM" id="SignalP"/>
    </source>
</evidence>
<dbReference type="GO" id="GO:0004867">
    <property type="term" value="F:serine-type endopeptidase inhibitor activity"/>
    <property type="evidence" value="ECO:0007669"/>
    <property type="project" value="UniProtKB-KW"/>
</dbReference>
<name>A0A1C5HRR6_9ACTN</name>
<dbReference type="Pfam" id="PF00720">
    <property type="entry name" value="SSI"/>
    <property type="match status" value="1"/>
</dbReference>
<evidence type="ECO:0000256" key="6">
    <source>
        <dbReference type="ARBA" id="ARBA00022900"/>
    </source>
</evidence>
<keyword evidence="5 8" id="KW-0646">Protease inhibitor</keyword>
<evidence type="ECO:0000313" key="12">
    <source>
        <dbReference type="Proteomes" id="UP000198217"/>
    </source>
</evidence>
<dbReference type="AlphaFoldDB" id="A0A1C5HRR6"/>
<keyword evidence="6 8" id="KW-0722">Serine protease inhibitor</keyword>
<feature type="signal peptide" evidence="9">
    <location>
        <begin position="1"/>
        <end position="32"/>
    </location>
</feature>
<dbReference type="Proteomes" id="UP000198217">
    <property type="component" value="Chromosome I"/>
</dbReference>
<dbReference type="InterPro" id="IPR036819">
    <property type="entry name" value="Subtilisin_inhibitor-like_sf"/>
</dbReference>
<keyword evidence="9" id="KW-0732">Signal</keyword>
<keyword evidence="12" id="KW-1185">Reference proteome</keyword>
<dbReference type="InterPro" id="IPR023549">
    <property type="entry name" value="Subtilisin_inhibitor"/>
</dbReference>
<reference evidence="11 12" key="1">
    <citation type="submission" date="2016-06" db="EMBL/GenBank/DDBJ databases">
        <authorList>
            <person name="Kjaerup R.B."/>
            <person name="Dalgaard T.S."/>
            <person name="Juul-Madsen H.R."/>
        </authorList>
    </citation>
    <scope>NUCLEOTIDE SEQUENCE [LARGE SCALE GENOMIC DNA]</scope>
    <source>
        <strain evidence="11 12">DSM 43904</strain>
    </source>
</reference>
<comment type="subcellular location">
    <subcellularLocation>
        <location evidence="1">Secreted</location>
    </subcellularLocation>
</comment>
<evidence type="ECO:0000256" key="1">
    <source>
        <dbReference type="ARBA" id="ARBA00004613"/>
    </source>
</evidence>
<evidence type="ECO:0000256" key="2">
    <source>
        <dbReference type="ARBA" id="ARBA00010472"/>
    </source>
</evidence>
<dbReference type="RefSeq" id="WP_157748105.1">
    <property type="nucleotide sequence ID" value="NZ_LT607750.1"/>
</dbReference>
<comment type="similarity">
    <text evidence="2 8">Belongs to the protease inhibitor I16 (SSI) family.</text>
</comment>
<dbReference type="PRINTS" id="PR00294">
    <property type="entry name" value="SSBTLNINHBTR"/>
</dbReference>
<evidence type="ECO:0000313" key="11">
    <source>
        <dbReference type="EMBL" id="SCG48311.1"/>
    </source>
</evidence>
<evidence type="ECO:0000256" key="5">
    <source>
        <dbReference type="ARBA" id="ARBA00022690"/>
    </source>
</evidence>
<evidence type="ECO:0000259" key="10">
    <source>
        <dbReference type="Pfam" id="PF00720"/>
    </source>
</evidence>
<evidence type="ECO:0000256" key="7">
    <source>
        <dbReference type="ARBA" id="ARBA00023157"/>
    </source>
</evidence>
<dbReference type="SUPFAM" id="SSF55399">
    <property type="entry name" value="Subtilisin inhibitor"/>
    <property type="match status" value="1"/>
</dbReference>
<evidence type="ECO:0000256" key="4">
    <source>
        <dbReference type="ARBA" id="ARBA00022525"/>
    </source>
</evidence>
<keyword evidence="7" id="KW-1015">Disulfide bond</keyword>
<sequence>MPFVQRVAALFAVTVLATGALTAATTPRAAHAAPDRPTSVLLLTVLPHVHGEPRAAALRCDPAGGTHPAATTACQAVAAVDGDLGAMTPEPGPCTLEYAPVTARALGFWQDQPVSWVKTFGNRCALLRETGSLFAF</sequence>
<feature type="chain" id="PRO_5008717978" evidence="9">
    <location>
        <begin position="33"/>
        <end position="136"/>
    </location>
</feature>
<evidence type="ECO:0000256" key="3">
    <source>
        <dbReference type="ARBA" id="ARBA00011738"/>
    </source>
</evidence>
<evidence type="ECO:0000256" key="8">
    <source>
        <dbReference type="RuleBase" id="RU003471"/>
    </source>
</evidence>
<protein>
    <submittedName>
        <fullName evidence="11">Subtilisin inhibitor-like</fullName>
    </submittedName>
</protein>
<dbReference type="Gene3D" id="3.30.350.10">
    <property type="entry name" value="Subtilisin inhibitor-like"/>
    <property type="match status" value="1"/>
</dbReference>
<gene>
    <name evidence="11" type="ORF">GA0070609_2051</name>
</gene>
<keyword evidence="4" id="KW-0964">Secreted</keyword>
<accession>A0A1C5HRR6</accession>
<organism evidence="11 12">
    <name type="scientific">Micromonospora echinaurantiaca</name>
    <dbReference type="NCBI Taxonomy" id="47857"/>
    <lineage>
        <taxon>Bacteria</taxon>
        <taxon>Bacillati</taxon>
        <taxon>Actinomycetota</taxon>
        <taxon>Actinomycetes</taxon>
        <taxon>Micromonosporales</taxon>
        <taxon>Micromonosporaceae</taxon>
        <taxon>Micromonospora</taxon>
    </lineage>
</organism>
<comment type="subunit">
    <text evidence="3">Homodimer.</text>
</comment>
<dbReference type="EMBL" id="LT607750">
    <property type="protein sequence ID" value="SCG48311.1"/>
    <property type="molecule type" value="Genomic_DNA"/>
</dbReference>
<dbReference type="InterPro" id="IPR000691">
    <property type="entry name" value="Prot_inh_I16_SSI"/>
</dbReference>